<gene>
    <name evidence="3" type="ORF">Sjap_021902</name>
</gene>
<feature type="compositionally biased region" description="Pro residues" evidence="1">
    <location>
        <begin position="43"/>
        <end position="84"/>
    </location>
</feature>
<evidence type="ECO:0000313" key="3">
    <source>
        <dbReference type="EMBL" id="KAK9096405.1"/>
    </source>
</evidence>
<feature type="domain" description="SET" evidence="2">
    <location>
        <begin position="199"/>
        <end position="285"/>
    </location>
</feature>
<organism evidence="3 4">
    <name type="scientific">Stephania japonica</name>
    <dbReference type="NCBI Taxonomy" id="461633"/>
    <lineage>
        <taxon>Eukaryota</taxon>
        <taxon>Viridiplantae</taxon>
        <taxon>Streptophyta</taxon>
        <taxon>Embryophyta</taxon>
        <taxon>Tracheophyta</taxon>
        <taxon>Spermatophyta</taxon>
        <taxon>Magnoliopsida</taxon>
        <taxon>Ranunculales</taxon>
        <taxon>Menispermaceae</taxon>
        <taxon>Menispermoideae</taxon>
        <taxon>Cissampelideae</taxon>
        <taxon>Stephania</taxon>
    </lineage>
</organism>
<dbReference type="InterPro" id="IPR046341">
    <property type="entry name" value="SET_dom_sf"/>
</dbReference>
<sequence length="647" mass="71936">MEMKMTASEDTIEAEDLTPPIPPLAFSLFDSSLPSRCSSCFRPLPPHPHPHPPATAPPPAPPPTSPPPLLRRAPPPPPPPPLPSPLSAASHDLRAALRLLLLLHPHRSPPLPIDSRRFLGLLTNRHKFNLDVEDDEEREMVARLREGARLMARARRMRDGLGVGEAGECQEEEMALFVVMTNGVEVQVDDEGPVGVAVYGPGFSWINHSCSPNACYRFSVAGSFDCGGARMRIVASGDETNAREWTRGNGELGTGEFAKCRGNGLSVIVRSIKPIRKGEEVYVAYCDLLQHKKKFLLKPLAWSEKSEKAEILCSINPPSPQTDLIFVPRQSELWMKYKFICQCVRCASSECFADNILQGFIIPPCPELKNLTCHCKHNVCVDEAYRELSSRINEAIGDYLSVENPERCIEKLENALAQSLEEERWERQSRASPRVHPLHHLSLNAYITLSSAYNVYASHPPDSGLGVNGRCVANLGGIMSYNSISRRKAPDSNIPPMCSLMDKLLSDLDCQESQSLSAKGELHEISEAFIRCVSRISSRVWPFMIKDRPYLNDIKHPIDYSWLLSLKSSNSEKSCAGFDSGTVGCSENGMYLGCPCAAEDCNIEEKKWIYQLAAHCLLYGGYLVSICYGRRHYLHNYVRDFCGSAMN</sequence>
<feature type="region of interest" description="Disordered" evidence="1">
    <location>
        <begin position="39"/>
        <end position="88"/>
    </location>
</feature>
<dbReference type="PANTHER" id="PTHR47780:SF1">
    <property type="entry name" value="PROTEIN SET DOMAIN GROUP 41"/>
    <property type="match status" value="1"/>
</dbReference>
<comment type="caution">
    <text evidence="3">The sequence shown here is derived from an EMBL/GenBank/DDBJ whole genome shotgun (WGS) entry which is preliminary data.</text>
</comment>
<dbReference type="SUPFAM" id="SSF82199">
    <property type="entry name" value="SET domain"/>
    <property type="match status" value="1"/>
</dbReference>
<reference evidence="3 4" key="1">
    <citation type="submission" date="2024-01" db="EMBL/GenBank/DDBJ databases">
        <title>Genome assemblies of Stephania.</title>
        <authorList>
            <person name="Yang L."/>
        </authorList>
    </citation>
    <scope>NUCLEOTIDE SEQUENCE [LARGE SCALE GENOMIC DNA]</scope>
    <source>
        <strain evidence="3">QJT</strain>
        <tissue evidence="3">Leaf</tissue>
    </source>
</reference>
<dbReference type="InterPro" id="IPR001214">
    <property type="entry name" value="SET_dom"/>
</dbReference>
<accession>A0AAP0HUJ4</accession>
<dbReference type="Gene3D" id="2.170.270.10">
    <property type="entry name" value="SET domain"/>
    <property type="match status" value="1"/>
</dbReference>
<dbReference type="PANTHER" id="PTHR47780">
    <property type="entry name" value="PROTEIN SET DOMAIN GROUP 41"/>
    <property type="match status" value="1"/>
</dbReference>
<dbReference type="Gene3D" id="1.25.40.10">
    <property type="entry name" value="Tetratricopeptide repeat domain"/>
    <property type="match status" value="1"/>
</dbReference>
<protein>
    <recommendedName>
        <fullName evidence="2">SET domain-containing protein</fullName>
    </recommendedName>
</protein>
<dbReference type="InterPro" id="IPR011990">
    <property type="entry name" value="TPR-like_helical_dom_sf"/>
</dbReference>
<evidence type="ECO:0000313" key="4">
    <source>
        <dbReference type="Proteomes" id="UP001417504"/>
    </source>
</evidence>
<dbReference type="AlphaFoldDB" id="A0AAP0HUJ4"/>
<name>A0AAP0HUJ4_9MAGN</name>
<proteinExistence type="predicted"/>
<dbReference type="Proteomes" id="UP001417504">
    <property type="component" value="Unassembled WGS sequence"/>
</dbReference>
<keyword evidence="4" id="KW-1185">Reference proteome</keyword>
<evidence type="ECO:0000256" key="1">
    <source>
        <dbReference type="SAM" id="MobiDB-lite"/>
    </source>
</evidence>
<feature type="region of interest" description="Disordered" evidence="1">
    <location>
        <begin position="1"/>
        <end position="25"/>
    </location>
</feature>
<dbReference type="Pfam" id="PF00856">
    <property type="entry name" value="SET"/>
    <property type="match status" value="1"/>
</dbReference>
<evidence type="ECO:0000259" key="2">
    <source>
        <dbReference type="Pfam" id="PF00856"/>
    </source>
</evidence>
<dbReference type="EMBL" id="JBBNAE010000009">
    <property type="protein sequence ID" value="KAK9096405.1"/>
    <property type="molecule type" value="Genomic_DNA"/>
</dbReference>